<dbReference type="EMBL" id="FORF01000003">
    <property type="protein sequence ID" value="SFI50533.1"/>
    <property type="molecule type" value="Genomic_DNA"/>
</dbReference>
<dbReference type="Proteomes" id="UP000242763">
    <property type="component" value="Unassembled WGS sequence"/>
</dbReference>
<sequence>MRGLLMAYLASGLFGGVSQMPAEADAARARSTKTMAKTTTTKTV</sequence>
<gene>
    <name evidence="1" type="ORF">SAMN03080618_00620</name>
</gene>
<organism evidence="1 2">
    <name type="scientific">Aquamicrobium aerolatum DSM 21857</name>
    <dbReference type="NCBI Taxonomy" id="1121003"/>
    <lineage>
        <taxon>Bacteria</taxon>
        <taxon>Pseudomonadati</taxon>
        <taxon>Pseudomonadota</taxon>
        <taxon>Alphaproteobacteria</taxon>
        <taxon>Hyphomicrobiales</taxon>
        <taxon>Phyllobacteriaceae</taxon>
        <taxon>Aerobium</taxon>
    </lineage>
</organism>
<reference evidence="2" key="1">
    <citation type="submission" date="2016-10" db="EMBL/GenBank/DDBJ databases">
        <authorList>
            <person name="Varghese N."/>
            <person name="Submissions S."/>
        </authorList>
    </citation>
    <scope>NUCLEOTIDE SEQUENCE [LARGE SCALE GENOMIC DNA]</scope>
    <source>
        <strain evidence="2">DSM 21857</strain>
    </source>
</reference>
<dbReference type="AlphaFoldDB" id="A0A1I3IRX9"/>
<evidence type="ECO:0000313" key="1">
    <source>
        <dbReference type="EMBL" id="SFI50533.1"/>
    </source>
</evidence>
<accession>A0A1I3IRX9</accession>
<evidence type="ECO:0000313" key="2">
    <source>
        <dbReference type="Proteomes" id="UP000242763"/>
    </source>
</evidence>
<name>A0A1I3IRX9_9HYPH</name>
<proteinExistence type="predicted"/>
<dbReference type="STRING" id="1121003.SAMN03080618_00620"/>
<protein>
    <submittedName>
        <fullName evidence="1">Uncharacterized protein</fullName>
    </submittedName>
</protein>
<keyword evidence="2" id="KW-1185">Reference proteome</keyword>
<dbReference type="RefSeq" id="WP_280139837.1">
    <property type="nucleotide sequence ID" value="NZ_FORF01000003.1"/>
</dbReference>